<dbReference type="AlphaFoldDB" id="A0A8S3S0H4"/>
<feature type="transmembrane region" description="Helical" evidence="2">
    <location>
        <begin position="169"/>
        <end position="193"/>
    </location>
</feature>
<keyword evidence="2" id="KW-1133">Transmembrane helix</keyword>
<gene>
    <name evidence="3" type="ORF">MEDL_25935</name>
</gene>
<feature type="compositionally biased region" description="Basic and acidic residues" evidence="1">
    <location>
        <begin position="373"/>
        <end position="394"/>
    </location>
</feature>
<organism evidence="3 4">
    <name type="scientific">Mytilus edulis</name>
    <name type="common">Blue mussel</name>
    <dbReference type="NCBI Taxonomy" id="6550"/>
    <lineage>
        <taxon>Eukaryota</taxon>
        <taxon>Metazoa</taxon>
        <taxon>Spiralia</taxon>
        <taxon>Lophotrochozoa</taxon>
        <taxon>Mollusca</taxon>
        <taxon>Bivalvia</taxon>
        <taxon>Autobranchia</taxon>
        <taxon>Pteriomorphia</taxon>
        <taxon>Mytilida</taxon>
        <taxon>Mytiloidea</taxon>
        <taxon>Mytilidae</taxon>
        <taxon>Mytilinae</taxon>
        <taxon>Mytilus</taxon>
    </lineage>
</organism>
<comment type="caution">
    <text evidence="3">The sequence shown here is derived from an EMBL/GenBank/DDBJ whole genome shotgun (WGS) entry which is preliminary data.</text>
</comment>
<accession>A0A8S3S0H4</accession>
<keyword evidence="2" id="KW-0812">Transmembrane</keyword>
<evidence type="ECO:0000256" key="1">
    <source>
        <dbReference type="SAM" id="MobiDB-lite"/>
    </source>
</evidence>
<feature type="compositionally biased region" description="Basic and acidic residues" evidence="1">
    <location>
        <begin position="347"/>
        <end position="356"/>
    </location>
</feature>
<keyword evidence="4" id="KW-1185">Reference proteome</keyword>
<dbReference type="EMBL" id="CAJPWZ010001282">
    <property type="protein sequence ID" value="CAG2211929.1"/>
    <property type="molecule type" value="Genomic_DNA"/>
</dbReference>
<sequence length="403" mass="45447">MYQLSFISQSCSSEEVSAWILPVSLTDKKTTQGYRAAKHDFTFKNCDANPNSYITFYYNPNNTYPSRPGLKVGIDSNEFMTGWIGRSSTLNRSKHMGKEFFFDFEMHMGGCGGFMTSYSVKNISAALGLPVYKDYTQTLPTVTTVSTTDAVVVTNATTSTFTNEYSNDIGMVTGLVVGLVLVILVLAVVFMFIRRCFGSSKFKEPKDCYTRSQNIEMARGTGHPNNTYLDLNKTTTDYPYQNLTNSEVSGRKQDLKQTNLNYDYATVEPSTEQGYISEMISKDAASNNYLVLDPNITGYNRSEDKTKTDQYELAQPINTSREKTSFDNTTYITDDTYALSEEGVYDSSRDNRHKESTNNIYSHTVDTVYDSSSRSKSDSERQDTYDHCTGRKTEDEYDISKCS</sequence>
<feature type="region of interest" description="Disordered" evidence="1">
    <location>
        <begin position="343"/>
        <end position="403"/>
    </location>
</feature>
<protein>
    <submittedName>
        <fullName evidence="3">Uncharacterized protein</fullName>
    </submittedName>
</protein>
<proteinExistence type="predicted"/>
<evidence type="ECO:0000313" key="4">
    <source>
        <dbReference type="Proteomes" id="UP000683360"/>
    </source>
</evidence>
<keyword evidence="2" id="KW-0472">Membrane</keyword>
<evidence type="ECO:0000256" key="2">
    <source>
        <dbReference type="SAM" id="Phobius"/>
    </source>
</evidence>
<dbReference type="OrthoDB" id="6059867at2759"/>
<evidence type="ECO:0000313" key="3">
    <source>
        <dbReference type="EMBL" id="CAG2211929.1"/>
    </source>
</evidence>
<name>A0A8S3S0H4_MYTED</name>
<reference evidence="3" key="1">
    <citation type="submission" date="2021-03" db="EMBL/GenBank/DDBJ databases">
        <authorList>
            <person name="Bekaert M."/>
        </authorList>
    </citation>
    <scope>NUCLEOTIDE SEQUENCE</scope>
</reference>
<dbReference type="Proteomes" id="UP000683360">
    <property type="component" value="Unassembled WGS sequence"/>
</dbReference>